<keyword evidence="4" id="KW-1185">Reference proteome</keyword>
<keyword evidence="1" id="KW-0732">Signal</keyword>
<comment type="caution">
    <text evidence="3">The sequence shown here is derived from an EMBL/GenBank/DDBJ whole genome shotgun (WGS) entry which is preliminary data.</text>
</comment>
<dbReference type="Pfam" id="PF13609">
    <property type="entry name" value="Porin_4"/>
    <property type="match status" value="1"/>
</dbReference>
<evidence type="ECO:0000313" key="3">
    <source>
        <dbReference type="EMBL" id="THH38566.1"/>
    </source>
</evidence>
<reference evidence="3 4" key="1">
    <citation type="submission" date="2019-04" db="EMBL/GenBank/DDBJ databases">
        <title>Shimia ponticola sp. nov., isolated from seawater.</title>
        <authorList>
            <person name="Kim Y.-O."/>
            <person name="Yoon J.-H."/>
        </authorList>
    </citation>
    <scope>NUCLEOTIDE SEQUENCE [LARGE SCALE GENOMIC DNA]</scope>
    <source>
        <strain evidence="3 4">MYP11</strain>
    </source>
</reference>
<dbReference type="AlphaFoldDB" id="A0A4S4NG05"/>
<feature type="chain" id="PRO_5020589902" evidence="1">
    <location>
        <begin position="26"/>
        <end position="373"/>
    </location>
</feature>
<evidence type="ECO:0000256" key="1">
    <source>
        <dbReference type="SAM" id="SignalP"/>
    </source>
</evidence>
<evidence type="ECO:0000259" key="2">
    <source>
        <dbReference type="Pfam" id="PF13609"/>
    </source>
</evidence>
<dbReference type="EMBL" id="SRKY01000001">
    <property type="protein sequence ID" value="THH38566.1"/>
    <property type="molecule type" value="Genomic_DNA"/>
</dbReference>
<proteinExistence type="predicted"/>
<dbReference type="RefSeq" id="WP_136461459.1">
    <property type="nucleotide sequence ID" value="NZ_SRKY01000001.1"/>
</dbReference>
<protein>
    <submittedName>
        <fullName evidence="3">Porin</fullName>
    </submittedName>
</protein>
<organism evidence="3 4">
    <name type="scientific">Aliishimia ponticola</name>
    <dbReference type="NCBI Taxonomy" id="2499833"/>
    <lineage>
        <taxon>Bacteria</taxon>
        <taxon>Pseudomonadati</taxon>
        <taxon>Pseudomonadota</taxon>
        <taxon>Alphaproteobacteria</taxon>
        <taxon>Rhodobacterales</taxon>
        <taxon>Paracoccaceae</taxon>
        <taxon>Aliishimia</taxon>
    </lineage>
</organism>
<dbReference type="InterPro" id="IPR023614">
    <property type="entry name" value="Porin_dom_sf"/>
</dbReference>
<dbReference type="SUPFAM" id="SSF56935">
    <property type="entry name" value="Porins"/>
    <property type="match status" value="1"/>
</dbReference>
<dbReference type="OrthoDB" id="974738at2"/>
<feature type="domain" description="Porin" evidence="2">
    <location>
        <begin position="12"/>
        <end position="353"/>
    </location>
</feature>
<dbReference type="Gene3D" id="2.40.160.10">
    <property type="entry name" value="Porin"/>
    <property type="match status" value="1"/>
</dbReference>
<evidence type="ECO:0000313" key="4">
    <source>
        <dbReference type="Proteomes" id="UP000306602"/>
    </source>
</evidence>
<dbReference type="GO" id="GO:0016020">
    <property type="term" value="C:membrane"/>
    <property type="evidence" value="ECO:0007669"/>
    <property type="project" value="InterPro"/>
</dbReference>
<name>A0A4S4NG05_9RHOB</name>
<dbReference type="InterPro" id="IPR033900">
    <property type="entry name" value="Gram_neg_porin_domain"/>
</dbReference>
<feature type="signal peptide" evidence="1">
    <location>
        <begin position="1"/>
        <end position="25"/>
    </location>
</feature>
<dbReference type="GO" id="GO:0015288">
    <property type="term" value="F:porin activity"/>
    <property type="evidence" value="ECO:0007669"/>
    <property type="project" value="InterPro"/>
</dbReference>
<dbReference type="Proteomes" id="UP000306602">
    <property type="component" value="Unassembled WGS sequence"/>
</dbReference>
<sequence length="373" mass="39656">MTIHRAHIAGAALASALSMTSSANAQALEYQNTSGGSVTVYGQLNFGYLNFDDGESTTDEIVDNDNSPSRVGMALVQPFGDNQLRFRFETALGLRSSSGISQTEVPDGIDWDRTNIRHFDFAWANPNYGTISLGQGSMATDGVTGADDSGTDVISNVSVSDIAGSFAFRDSTGALTGVELSDAFSTFDGGRRGRIRWDSPEVANFTFSVAHGTEILDEDADTDYTDLAVRYGNDFGDFNVNAALGARRIQPSGSDDEDYVIGSVAVHHAPTGLSFAVAAGSEDGGGDYYYAKLGYARDFFAVGTTAFSIDYYEGDDINGAGTSSDSVGFSVVQSLDSANSEIFATYREYSYSDGTATSYQDANATMIGARWKF</sequence>
<gene>
    <name evidence="3" type="ORF">E4Z66_03070</name>
</gene>
<accession>A0A4S4NG05</accession>